<sequence length="1388" mass="153944">MEYTPREAKPLRPPSSDIVIASPIKREEKGKISALKIVLGIAIGVLMIFFLFLMFSVMGRQPNPMMLMGYTVMMVTMVGGVGAALLNGLGGGDGDLDRKRQNIDWQLAESAVDVHETAGAQHAAALHFHPNPGNIRRLVEQRAATFWSGDVTAEAQQAVLRIGVGTEQLSVKLKPADASDIDEAQEHLYEEYSAVAVSRFRSLMSVVPEVPLAREMNAPAYGFRGPDQERINGLIRSMLLSGAYKYSPNKILIGVISRDTKEWGWTKWLPHSRNRLQEPGTAGYRQLAWRNYEEFLDDMSTQFDTLYTTGTRMYVIVDDPDLTLRFPAGYTQGIPGVTFLAANVQSDAEVTQRRHRMRVDGDRLRLHQAGSARADYVARFDAELTARAMAPIRPQGFGFNPDQQETSAPKAEPIDVSSLPTIMEYLGIGNIDDFDLKSRVWDPGEYTDTLETMFGYVLDENNAPTGELAKLDLYEVAAGGTGPHGMMSGGTGTGKSFMMTAIVLGLILANSPSKLRMILADFKGGATWKKFQGRIAHEAATITNLENALDLVERTKDALLGELDYRQKLFARYTDVENIREYRARAKNHPEMEPLPFLLFIADEVHQFLKDYPEYRDIFIEIGRIGRSLGILVFLASQYLDEQAVGAFVKHAMFGISLKVSEPAESRTVLKKNENAIKLPASMVALYCKTVNMQDTMYQRIMAWNWQKNYRRPLTEAPSAPGQPQTVVRAAQVHTEDVTEFGMYYRPAEAASAEADAPVQPARERETEETGIPLVEAGIRLVERCGADYQVRELWTEPLRHPLSIPHVEAGWTPAPDKLQLRIGDIDVPFKHKREPMIVDFSGSSSNAHIAGGIRTGKTNTLRAMIAASALTYPADYASWYIYDYAGSDMACMATWSNVGGYASKTDEDMFSRLWGEIHRVIDLRTEVIGNNKEIRNIEQYLSRKDELGVTGDPYGHIFFAVDGLDQILEDCGQEWMDTREEWLQLLSHGPRAGVHVVYTTRTVTSRMPKLVEKTDIRLYHNMEDPQVADSAVRAAIKAIPITMPGASINTERVDSNNRPEILRTRVFIPIPERIQPDREVEGMPVFDIRDYSARIEQFGTQQRSLAKSIAPRIEQVPSNVPYATLSAAYQHIDFSQVHPGARILPIGVDRATGQALALDLAETRHMLVAGTNRAGVSTTLRTAINSITAVYGPNEATILMIDGRMGLADMVESLESSGYMQPGRFASNTESAKPLIDNLAKLISHRQPTGTETPAQIRDREYVKGKEVFVVIDGFDTLRSLQAGNAAPGSLEWLGPQIPVMDVGVHLLVGTDGAGLPRWIGMNKFTASLTAGSSTRYVFLNGNRGENKILVHESVKFRKLPPGRAIWMKTGGSGDQIIQIANSEAVN</sequence>
<feature type="binding site" evidence="3">
    <location>
        <begin position="852"/>
        <end position="859"/>
    </location>
    <ligand>
        <name>ATP</name>
        <dbReference type="ChEBI" id="CHEBI:30616"/>
    </ligand>
</feature>
<dbReference type="PANTHER" id="PTHR22683">
    <property type="entry name" value="SPORULATION PROTEIN RELATED"/>
    <property type="match status" value="1"/>
</dbReference>
<proteinExistence type="predicted"/>
<feature type="transmembrane region" description="Helical" evidence="4">
    <location>
        <begin position="67"/>
        <end position="90"/>
    </location>
</feature>
<keyword evidence="4" id="KW-0472">Membrane</keyword>
<reference evidence="6 7" key="1">
    <citation type="submission" date="2016-07" db="EMBL/GenBank/DDBJ databases">
        <authorList>
            <person name="Sutton G."/>
            <person name="Brinkac L."/>
            <person name="Sanka R."/>
            <person name="Adams M."/>
            <person name="Lau E."/>
            <person name="Kumar A."/>
            <person name="Macaden R."/>
        </authorList>
    </citation>
    <scope>NUCLEOTIDE SEQUENCE [LARGE SCALE GENOMIC DNA]</scope>
    <source>
        <strain evidence="6 7">GA-0871</strain>
    </source>
</reference>
<keyword evidence="2 3" id="KW-0067">ATP-binding</keyword>
<dbReference type="InterPro" id="IPR002543">
    <property type="entry name" value="FtsK_dom"/>
</dbReference>
<keyword evidence="4" id="KW-0812">Transmembrane</keyword>
<keyword evidence="1 3" id="KW-0547">Nucleotide-binding</keyword>
<dbReference type="PROSITE" id="PS50901">
    <property type="entry name" value="FTSK"/>
    <property type="match status" value="2"/>
</dbReference>
<dbReference type="InterPro" id="IPR027417">
    <property type="entry name" value="P-loop_NTPase"/>
</dbReference>
<feature type="transmembrane region" description="Helical" evidence="4">
    <location>
        <begin position="34"/>
        <end position="55"/>
    </location>
</feature>
<protein>
    <recommendedName>
        <fullName evidence="5">FtsK domain-containing protein</fullName>
    </recommendedName>
</protein>
<dbReference type="PANTHER" id="PTHR22683:SF1">
    <property type="entry name" value="TYPE VII SECRETION SYSTEM PROTEIN ESSC"/>
    <property type="match status" value="1"/>
</dbReference>
<evidence type="ECO:0000259" key="5">
    <source>
        <dbReference type="PROSITE" id="PS50901"/>
    </source>
</evidence>
<evidence type="ECO:0000256" key="2">
    <source>
        <dbReference type="ARBA" id="ARBA00022840"/>
    </source>
</evidence>
<organism evidence="6 7">
    <name type="scientific">Mycolicibacterium fortuitum</name>
    <name type="common">Mycobacterium fortuitum</name>
    <dbReference type="NCBI Taxonomy" id="1766"/>
    <lineage>
        <taxon>Bacteria</taxon>
        <taxon>Bacillati</taxon>
        <taxon>Actinomycetota</taxon>
        <taxon>Actinomycetes</taxon>
        <taxon>Mycobacteriales</taxon>
        <taxon>Mycobacteriaceae</taxon>
        <taxon>Mycolicibacterium</taxon>
    </lineage>
</organism>
<comment type="caution">
    <text evidence="6">The sequence shown here is derived from an EMBL/GenBank/DDBJ whole genome shotgun (WGS) entry which is preliminary data.</text>
</comment>
<dbReference type="Pfam" id="PF01580">
    <property type="entry name" value="FtsK_SpoIIIE"/>
    <property type="match status" value="3"/>
</dbReference>
<dbReference type="Proteomes" id="UP000187001">
    <property type="component" value="Unassembled WGS sequence"/>
</dbReference>
<name>A0ABD6QT92_MYCFO</name>
<dbReference type="SUPFAM" id="SSF52540">
    <property type="entry name" value="P-loop containing nucleoside triphosphate hydrolases"/>
    <property type="match status" value="3"/>
</dbReference>
<evidence type="ECO:0000313" key="7">
    <source>
        <dbReference type="Proteomes" id="UP000187001"/>
    </source>
</evidence>
<feature type="binding site" evidence="3">
    <location>
        <begin position="489"/>
        <end position="496"/>
    </location>
    <ligand>
        <name>ATP</name>
        <dbReference type="ChEBI" id="CHEBI:30616"/>
    </ligand>
</feature>
<dbReference type="Gene3D" id="3.40.50.300">
    <property type="entry name" value="P-loop containing nucleotide triphosphate hydrolases"/>
    <property type="match status" value="3"/>
</dbReference>
<dbReference type="EMBL" id="MBER01000010">
    <property type="protein sequence ID" value="OMC52020.1"/>
    <property type="molecule type" value="Genomic_DNA"/>
</dbReference>
<gene>
    <name evidence="6" type="ORF">A5742_17995</name>
</gene>
<dbReference type="InterPro" id="IPR050206">
    <property type="entry name" value="FtsK/SpoIIIE/SftA"/>
</dbReference>
<feature type="domain" description="FtsK" evidence="5">
    <location>
        <begin position="466"/>
        <end position="667"/>
    </location>
</feature>
<dbReference type="GO" id="GO:0005524">
    <property type="term" value="F:ATP binding"/>
    <property type="evidence" value="ECO:0007669"/>
    <property type="project" value="UniProtKB-UniRule"/>
</dbReference>
<feature type="domain" description="FtsK" evidence="5">
    <location>
        <begin position="834"/>
        <end position="1030"/>
    </location>
</feature>
<accession>A0ABD6QT92</accession>
<evidence type="ECO:0000256" key="1">
    <source>
        <dbReference type="ARBA" id="ARBA00022741"/>
    </source>
</evidence>
<keyword evidence="4" id="KW-1133">Transmembrane helix</keyword>
<evidence type="ECO:0000256" key="4">
    <source>
        <dbReference type="SAM" id="Phobius"/>
    </source>
</evidence>
<evidence type="ECO:0000256" key="3">
    <source>
        <dbReference type="PROSITE-ProRule" id="PRU00289"/>
    </source>
</evidence>
<evidence type="ECO:0000313" key="6">
    <source>
        <dbReference type="EMBL" id="OMC52020.1"/>
    </source>
</evidence>